<feature type="compositionally biased region" description="Acidic residues" evidence="1">
    <location>
        <begin position="134"/>
        <end position="146"/>
    </location>
</feature>
<name>A0A9P3H832_9FUNG</name>
<proteinExistence type="predicted"/>
<comment type="caution">
    <text evidence="2">The sequence shown here is derived from an EMBL/GenBank/DDBJ whole genome shotgun (WGS) entry which is preliminary data.</text>
</comment>
<accession>A0A9P3H832</accession>
<evidence type="ECO:0000313" key="3">
    <source>
        <dbReference type="Proteomes" id="UP000827284"/>
    </source>
</evidence>
<reference evidence="2" key="1">
    <citation type="submission" date="2021-11" db="EMBL/GenBank/DDBJ databases">
        <authorList>
            <person name="Herlambang A."/>
            <person name="Guo Y."/>
            <person name="Takashima Y."/>
            <person name="Nishizawa T."/>
        </authorList>
    </citation>
    <scope>NUCLEOTIDE SEQUENCE</scope>
    <source>
        <strain evidence="2">E1425</strain>
    </source>
</reference>
<organism evidence="2 3">
    <name type="scientific">Entomortierella parvispora</name>
    <dbReference type="NCBI Taxonomy" id="205924"/>
    <lineage>
        <taxon>Eukaryota</taxon>
        <taxon>Fungi</taxon>
        <taxon>Fungi incertae sedis</taxon>
        <taxon>Mucoromycota</taxon>
        <taxon>Mortierellomycotina</taxon>
        <taxon>Mortierellomycetes</taxon>
        <taxon>Mortierellales</taxon>
        <taxon>Mortierellaceae</taxon>
        <taxon>Entomortierella</taxon>
    </lineage>
</organism>
<protein>
    <submittedName>
        <fullName evidence="2">Uncharacterized protein</fullName>
    </submittedName>
</protein>
<dbReference type="EMBL" id="BQFW01000006">
    <property type="protein sequence ID" value="GJJ71750.1"/>
    <property type="molecule type" value="Genomic_DNA"/>
</dbReference>
<reference evidence="2" key="2">
    <citation type="journal article" date="2022" name="Microbiol. Resour. Announc.">
        <title>Whole-Genome Sequence of Entomortierella parvispora E1425, a Mucoromycotan Fungus Associated with Burkholderiaceae-Related Endosymbiotic Bacteria.</title>
        <authorList>
            <person name="Herlambang A."/>
            <person name="Guo Y."/>
            <person name="Takashima Y."/>
            <person name="Narisawa K."/>
            <person name="Ohta H."/>
            <person name="Nishizawa T."/>
        </authorList>
    </citation>
    <scope>NUCLEOTIDE SEQUENCE</scope>
    <source>
        <strain evidence="2">E1425</strain>
    </source>
</reference>
<dbReference type="Proteomes" id="UP000827284">
    <property type="component" value="Unassembled WGS sequence"/>
</dbReference>
<feature type="compositionally biased region" description="Polar residues" evidence="1">
    <location>
        <begin position="111"/>
        <end position="123"/>
    </location>
</feature>
<dbReference type="OrthoDB" id="2427805at2759"/>
<dbReference type="AlphaFoldDB" id="A0A9P3H832"/>
<keyword evidence="3" id="KW-1185">Reference proteome</keyword>
<feature type="region of interest" description="Disordered" evidence="1">
    <location>
        <begin position="111"/>
        <end position="176"/>
    </location>
</feature>
<gene>
    <name evidence="2" type="ORF">EMPS_04107</name>
</gene>
<feature type="compositionally biased region" description="Polar residues" evidence="1">
    <location>
        <begin position="148"/>
        <end position="165"/>
    </location>
</feature>
<feature type="compositionally biased region" description="Basic residues" evidence="1">
    <location>
        <begin position="166"/>
        <end position="176"/>
    </location>
</feature>
<sequence>MFHGKFKEYYNSLTEPSVASHFDFFESCLKKRYVTDKNNGKLKQYWNDRKLVQEEEKTNKAAAIQTSISINRATTRVLQSADKQVENRLNKADERNLPGLPVSTTITTSYSTKPAMKSSQASCNDDALSPAVVEVDEADDEDEDEASISKQVPTNKPLSHPSPRTSHWHHQQVPHH</sequence>
<evidence type="ECO:0000313" key="2">
    <source>
        <dbReference type="EMBL" id="GJJ71750.1"/>
    </source>
</evidence>
<evidence type="ECO:0000256" key="1">
    <source>
        <dbReference type="SAM" id="MobiDB-lite"/>
    </source>
</evidence>